<organism evidence="1 2">
    <name type="scientific">Paraburkholderia phymatum (strain DSM 17167 / CIP 108236 / LMG 21445 / STM815)</name>
    <name type="common">Burkholderia phymatum</name>
    <dbReference type="NCBI Taxonomy" id="391038"/>
    <lineage>
        <taxon>Bacteria</taxon>
        <taxon>Pseudomonadati</taxon>
        <taxon>Pseudomonadota</taxon>
        <taxon>Betaproteobacteria</taxon>
        <taxon>Burkholderiales</taxon>
        <taxon>Burkholderiaceae</taxon>
        <taxon>Paraburkholderia</taxon>
    </lineage>
</organism>
<dbReference type="EMBL" id="CP001044">
    <property type="protein sequence ID" value="ACC73772.1"/>
    <property type="molecule type" value="Genomic_DNA"/>
</dbReference>
<dbReference type="KEGG" id="bph:Bphy_4662"/>
<dbReference type="HOGENOM" id="CLU_159810_0_0_4"/>
<dbReference type="Proteomes" id="UP000001192">
    <property type="component" value="Chromosome 2"/>
</dbReference>
<name>B2JRA6_PARP8</name>
<evidence type="ECO:0000313" key="2">
    <source>
        <dbReference type="Proteomes" id="UP000001192"/>
    </source>
</evidence>
<accession>B2JRA6</accession>
<protein>
    <submittedName>
        <fullName evidence="1">Uncharacterized protein</fullName>
    </submittedName>
</protein>
<evidence type="ECO:0000313" key="1">
    <source>
        <dbReference type="EMBL" id="ACC73772.1"/>
    </source>
</evidence>
<dbReference type="eggNOG" id="ENOG5030YRZ">
    <property type="taxonomic scope" value="Bacteria"/>
</dbReference>
<proteinExistence type="predicted"/>
<keyword evidence="2" id="KW-1185">Reference proteome</keyword>
<sequence>MPFHFGICARAGIIRAALHTPHLASQFDEKEHAMIQAFDQTINGTVMQFCASIGEGPTPHRVIISRADSAETLVILDAAGLISSIKAEIEEPEKLVADAIRKVQNDGLIEKALDTGVIQETSL</sequence>
<gene>
    <name evidence="1" type="ordered locus">Bphy_4662</name>
</gene>
<dbReference type="AlphaFoldDB" id="B2JRA6"/>
<reference evidence="2" key="1">
    <citation type="journal article" date="2014" name="Stand. Genomic Sci.">
        <title>Complete genome sequence of Burkholderia phymatum STM815(T), a broad host range and efficient nitrogen-fixing symbiont of Mimosa species.</title>
        <authorList>
            <person name="Moulin L."/>
            <person name="Klonowska A."/>
            <person name="Caroline B."/>
            <person name="Booth K."/>
            <person name="Vriezen J.A."/>
            <person name="Melkonian R."/>
            <person name="James E.K."/>
            <person name="Young J.P."/>
            <person name="Bena G."/>
            <person name="Hauser L."/>
            <person name="Land M."/>
            <person name="Kyrpides N."/>
            <person name="Bruce D."/>
            <person name="Chain P."/>
            <person name="Copeland A."/>
            <person name="Pitluck S."/>
            <person name="Woyke T."/>
            <person name="Lizotte-Waniewski M."/>
            <person name="Bristow J."/>
            <person name="Riley M."/>
        </authorList>
    </citation>
    <scope>NUCLEOTIDE SEQUENCE [LARGE SCALE GENOMIC DNA]</scope>
    <source>
        <strain evidence="2">DSM 17167 / CIP 108236 / LMG 21445 / STM815</strain>
    </source>
</reference>